<keyword evidence="2" id="KW-1185">Reference proteome</keyword>
<sequence length="558" mass="63136">MSLTLPGDVVYMILDLLRDDRDYNSIYQCAISSKYLCEPALAILYQLYDTSPVMGGGTEEEQFKIPRPGASFATARREEDSTIRKWALMWRSIILSTFDQTYLPYHSYIRYLDLGDLENLLRETRFTGRIREDFFSGVLQDVVFRDYEPKGNKRLRSSGYPDPVSIVVKFGGAIVKKTNTIRGLFCNVPPASLSEWIQGLPHLQVLRIWSGEALTQHAGQEIRSHCPNFKRLTVYRWSNYPPRTAETDSEMFLNELRPHTLEYFEVLSNSQLGPRSIRGFGCHLTSLEELKLTSLGIDAIAELASLGEAPALKVLVLTDSIPTARTEKFYEIIAKLALWIRSCRSLRRLELRRFVDDPALLSQVLTDEGLALTTLSLAGYAMSTSRAFHEALACQKSLQYLYLRGEGNEVVDENEALADAVGQLCNLRELELKDISDFFTSDQVMLLTLGLYELQRLWISGDYFEDSVWIAFLCLPKLQSLVIHALSEFTSTGIIDFVSQLGPGSRGMHLSILNAVTVITEESQVVIRDILKERLDGTFDFGLAREEYTDAESDDLSD</sequence>
<accession>A0A1L9SHL6</accession>
<protein>
    <recommendedName>
        <fullName evidence="3">F-box domain-containing protein</fullName>
    </recommendedName>
</protein>
<proteinExistence type="predicted"/>
<dbReference type="AlphaFoldDB" id="A0A1L9SHL6"/>
<evidence type="ECO:0000313" key="1">
    <source>
        <dbReference type="EMBL" id="OJJ46705.1"/>
    </source>
</evidence>
<dbReference type="SUPFAM" id="SSF52047">
    <property type="entry name" value="RNI-like"/>
    <property type="match status" value="1"/>
</dbReference>
<dbReference type="EMBL" id="KV878342">
    <property type="protein sequence ID" value="OJJ46705.1"/>
    <property type="molecule type" value="Genomic_DNA"/>
</dbReference>
<name>A0A1L9SHL6_9EURO</name>
<dbReference type="OrthoDB" id="10028886at2759"/>
<dbReference type="Gene3D" id="3.80.10.10">
    <property type="entry name" value="Ribonuclease Inhibitor"/>
    <property type="match status" value="1"/>
</dbReference>
<reference evidence="2" key="1">
    <citation type="journal article" date="2017" name="Genome Biol.">
        <title>Comparative genomics reveals high biological diversity and specific adaptations in the industrially and medically important fungal genus Aspergillus.</title>
        <authorList>
            <person name="de Vries R.P."/>
            <person name="Riley R."/>
            <person name="Wiebenga A."/>
            <person name="Aguilar-Osorio G."/>
            <person name="Amillis S."/>
            <person name="Uchima C.A."/>
            <person name="Anderluh G."/>
            <person name="Asadollahi M."/>
            <person name="Askin M."/>
            <person name="Barry K."/>
            <person name="Battaglia E."/>
            <person name="Bayram O."/>
            <person name="Benocci T."/>
            <person name="Braus-Stromeyer S.A."/>
            <person name="Caldana C."/>
            <person name="Canovas D."/>
            <person name="Cerqueira G.C."/>
            <person name="Chen F."/>
            <person name="Chen W."/>
            <person name="Choi C."/>
            <person name="Clum A."/>
            <person name="Dos Santos R.A."/>
            <person name="Damasio A.R."/>
            <person name="Diallinas G."/>
            <person name="Emri T."/>
            <person name="Fekete E."/>
            <person name="Flipphi M."/>
            <person name="Freyberg S."/>
            <person name="Gallo A."/>
            <person name="Gournas C."/>
            <person name="Habgood R."/>
            <person name="Hainaut M."/>
            <person name="Harispe M.L."/>
            <person name="Henrissat B."/>
            <person name="Hilden K.S."/>
            <person name="Hope R."/>
            <person name="Hossain A."/>
            <person name="Karabika E."/>
            <person name="Karaffa L."/>
            <person name="Karanyi Z."/>
            <person name="Krasevec N."/>
            <person name="Kuo A."/>
            <person name="Kusch H."/>
            <person name="LaButti K."/>
            <person name="Lagendijk E.L."/>
            <person name="Lapidus A."/>
            <person name="Levasseur A."/>
            <person name="Lindquist E."/>
            <person name="Lipzen A."/>
            <person name="Logrieco A.F."/>
            <person name="MacCabe A."/>
            <person name="Maekelae M.R."/>
            <person name="Malavazi I."/>
            <person name="Melin P."/>
            <person name="Meyer V."/>
            <person name="Mielnichuk N."/>
            <person name="Miskei M."/>
            <person name="Molnar A.P."/>
            <person name="Mule G."/>
            <person name="Ngan C.Y."/>
            <person name="Orejas M."/>
            <person name="Orosz E."/>
            <person name="Ouedraogo J.P."/>
            <person name="Overkamp K.M."/>
            <person name="Park H.-S."/>
            <person name="Perrone G."/>
            <person name="Piumi F."/>
            <person name="Punt P.J."/>
            <person name="Ram A.F."/>
            <person name="Ramon A."/>
            <person name="Rauscher S."/>
            <person name="Record E."/>
            <person name="Riano-Pachon D.M."/>
            <person name="Robert V."/>
            <person name="Roehrig J."/>
            <person name="Ruller R."/>
            <person name="Salamov A."/>
            <person name="Salih N.S."/>
            <person name="Samson R.A."/>
            <person name="Sandor E."/>
            <person name="Sanguinetti M."/>
            <person name="Schuetze T."/>
            <person name="Sepcic K."/>
            <person name="Shelest E."/>
            <person name="Sherlock G."/>
            <person name="Sophianopoulou V."/>
            <person name="Squina F.M."/>
            <person name="Sun H."/>
            <person name="Susca A."/>
            <person name="Todd R.B."/>
            <person name="Tsang A."/>
            <person name="Unkles S.E."/>
            <person name="van de Wiele N."/>
            <person name="van Rossen-Uffink D."/>
            <person name="Oliveira J.V."/>
            <person name="Vesth T.C."/>
            <person name="Visser J."/>
            <person name="Yu J.-H."/>
            <person name="Zhou M."/>
            <person name="Andersen M.R."/>
            <person name="Archer D.B."/>
            <person name="Baker S.E."/>
            <person name="Benoit I."/>
            <person name="Brakhage A.A."/>
            <person name="Braus G.H."/>
            <person name="Fischer R."/>
            <person name="Frisvad J.C."/>
            <person name="Goldman G.H."/>
            <person name="Houbraken J."/>
            <person name="Oakley B."/>
            <person name="Pocsi I."/>
            <person name="Scazzocchio C."/>
            <person name="Seiboth B."/>
            <person name="vanKuyk P.A."/>
            <person name="Wortman J."/>
            <person name="Dyer P.S."/>
            <person name="Grigoriev I.V."/>
        </authorList>
    </citation>
    <scope>NUCLEOTIDE SEQUENCE [LARGE SCALE GENOMIC DNA]</scope>
    <source>
        <strain evidence="2">CBS 506.65</strain>
    </source>
</reference>
<evidence type="ECO:0008006" key="3">
    <source>
        <dbReference type="Google" id="ProtNLM"/>
    </source>
</evidence>
<dbReference type="Proteomes" id="UP000184188">
    <property type="component" value="Unassembled WGS sequence"/>
</dbReference>
<gene>
    <name evidence="1" type="ORF">ASPZODRAFT_132829</name>
</gene>
<organism evidence="1 2">
    <name type="scientific">Penicilliopsis zonata CBS 506.65</name>
    <dbReference type="NCBI Taxonomy" id="1073090"/>
    <lineage>
        <taxon>Eukaryota</taxon>
        <taxon>Fungi</taxon>
        <taxon>Dikarya</taxon>
        <taxon>Ascomycota</taxon>
        <taxon>Pezizomycotina</taxon>
        <taxon>Eurotiomycetes</taxon>
        <taxon>Eurotiomycetidae</taxon>
        <taxon>Eurotiales</taxon>
        <taxon>Aspergillaceae</taxon>
        <taxon>Penicilliopsis</taxon>
    </lineage>
</organism>
<evidence type="ECO:0000313" key="2">
    <source>
        <dbReference type="Proteomes" id="UP000184188"/>
    </source>
</evidence>
<dbReference type="RefSeq" id="XP_022581215.1">
    <property type="nucleotide sequence ID" value="XM_022723126.1"/>
</dbReference>
<dbReference type="InterPro" id="IPR032675">
    <property type="entry name" value="LRR_dom_sf"/>
</dbReference>
<dbReference type="GeneID" id="34609591"/>
<dbReference type="STRING" id="1073090.A0A1L9SHL6"/>
<dbReference type="VEuPathDB" id="FungiDB:ASPZODRAFT_132829"/>